<keyword evidence="11" id="KW-1185">Reference proteome</keyword>
<feature type="compositionally biased region" description="Low complexity" evidence="7">
    <location>
        <begin position="36"/>
        <end position="47"/>
    </location>
</feature>
<proteinExistence type="inferred from homology"/>
<evidence type="ECO:0000256" key="1">
    <source>
        <dbReference type="ARBA" id="ARBA00004613"/>
    </source>
</evidence>
<dbReference type="EMBL" id="JADBDY010000001">
    <property type="protein sequence ID" value="MBE1460917.1"/>
    <property type="molecule type" value="Genomic_DNA"/>
</dbReference>
<evidence type="ECO:0000256" key="4">
    <source>
        <dbReference type="ARBA" id="ARBA00022690"/>
    </source>
</evidence>
<dbReference type="Pfam" id="PF00720">
    <property type="entry name" value="SSI"/>
    <property type="match status" value="1"/>
</dbReference>
<keyword evidence="8" id="KW-0732">Signal</keyword>
<dbReference type="InterPro" id="IPR023549">
    <property type="entry name" value="Subtilisin_inhibitor"/>
</dbReference>
<reference evidence="10 11" key="1">
    <citation type="submission" date="2020-10" db="EMBL/GenBank/DDBJ databases">
        <title>Sequencing the genomes of 1000 actinobacteria strains.</title>
        <authorList>
            <person name="Klenk H.-P."/>
        </authorList>
    </citation>
    <scope>NUCLEOTIDE SEQUENCE [LARGE SCALE GENOMIC DNA]</scope>
    <source>
        <strain evidence="10 11">DSM 45157</strain>
    </source>
</reference>
<evidence type="ECO:0000256" key="2">
    <source>
        <dbReference type="ARBA" id="ARBA00010472"/>
    </source>
</evidence>
<accession>A0ABR9HPG8</accession>
<sequence>MREHTFATALPTRLAALAALGLLITACGNEPVEVNAPAPEADATETPQTDATETDASEENESAEVELVIERSLSEEDGLTAEEGFEEGEWTLTCSPAGGNHPDPETACAEIEEAGTEPFTMDTSGMTCTMQIGGPEVVHVTGQVNGTEVDTEFNKRNGCEIERFDQVESVLNP</sequence>
<evidence type="ECO:0000256" key="5">
    <source>
        <dbReference type="ARBA" id="ARBA00022900"/>
    </source>
</evidence>
<comment type="similarity">
    <text evidence="2">Belongs to the protease inhibitor I16 (SSI) family.</text>
</comment>
<keyword evidence="6" id="KW-1015">Disulfide bond</keyword>
<evidence type="ECO:0000313" key="11">
    <source>
        <dbReference type="Proteomes" id="UP000598217"/>
    </source>
</evidence>
<dbReference type="InterPro" id="IPR036819">
    <property type="entry name" value="Subtilisin_inhibitor-like_sf"/>
</dbReference>
<evidence type="ECO:0000256" key="3">
    <source>
        <dbReference type="ARBA" id="ARBA00022525"/>
    </source>
</evidence>
<dbReference type="PROSITE" id="PS51257">
    <property type="entry name" value="PROKAR_LIPOPROTEIN"/>
    <property type="match status" value="1"/>
</dbReference>
<evidence type="ECO:0000259" key="9">
    <source>
        <dbReference type="Pfam" id="PF00720"/>
    </source>
</evidence>
<evidence type="ECO:0000256" key="8">
    <source>
        <dbReference type="SAM" id="SignalP"/>
    </source>
</evidence>
<gene>
    <name evidence="10" type="ORF">H4W79_005131</name>
</gene>
<keyword evidence="3" id="KW-0964">Secreted</keyword>
<dbReference type="RefSeq" id="WP_191276091.1">
    <property type="nucleotide sequence ID" value="NZ_BMXJ01000011.1"/>
</dbReference>
<protein>
    <recommendedName>
        <fullName evidence="9">Subtilisin inhibitor domain-containing protein</fullName>
    </recommendedName>
</protein>
<feature type="domain" description="Subtilisin inhibitor" evidence="9">
    <location>
        <begin position="75"/>
        <end position="151"/>
    </location>
</feature>
<evidence type="ECO:0000313" key="10">
    <source>
        <dbReference type="EMBL" id="MBE1460917.1"/>
    </source>
</evidence>
<feature type="chain" id="PRO_5046147730" description="Subtilisin inhibitor domain-containing protein" evidence="8">
    <location>
        <begin position="19"/>
        <end position="173"/>
    </location>
</feature>
<feature type="compositionally biased region" description="Acidic residues" evidence="7">
    <location>
        <begin position="52"/>
        <end position="63"/>
    </location>
</feature>
<name>A0ABR9HPG8_9ACTN</name>
<organism evidence="10 11">
    <name type="scientific">Nocardiopsis terrae</name>
    <dbReference type="NCBI Taxonomy" id="372655"/>
    <lineage>
        <taxon>Bacteria</taxon>
        <taxon>Bacillati</taxon>
        <taxon>Actinomycetota</taxon>
        <taxon>Actinomycetes</taxon>
        <taxon>Streptosporangiales</taxon>
        <taxon>Nocardiopsidaceae</taxon>
        <taxon>Nocardiopsis</taxon>
    </lineage>
</organism>
<feature type="signal peptide" evidence="8">
    <location>
        <begin position="1"/>
        <end position="18"/>
    </location>
</feature>
<dbReference type="Gene3D" id="3.30.350.10">
    <property type="entry name" value="Subtilisin inhibitor-like"/>
    <property type="match status" value="1"/>
</dbReference>
<keyword evidence="4" id="KW-0646">Protease inhibitor</keyword>
<comment type="caution">
    <text evidence="10">The sequence shown here is derived from an EMBL/GenBank/DDBJ whole genome shotgun (WGS) entry which is preliminary data.</text>
</comment>
<feature type="region of interest" description="Disordered" evidence="7">
    <location>
        <begin position="33"/>
        <end position="63"/>
    </location>
</feature>
<comment type="subcellular location">
    <subcellularLocation>
        <location evidence="1">Secreted</location>
    </subcellularLocation>
</comment>
<dbReference type="SUPFAM" id="SSF55399">
    <property type="entry name" value="Subtilisin inhibitor"/>
    <property type="match status" value="1"/>
</dbReference>
<dbReference type="Proteomes" id="UP000598217">
    <property type="component" value="Unassembled WGS sequence"/>
</dbReference>
<keyword evidence="5" id="KW-0722">Serine protease inhibitor</keyword>
<evidence type="ECO:0000256" key="6">
    <source>
        <dbReference type="ARBA" id="ARBA00023157"/>
    </source>
</evidence>
<evidence type="ECO:0000256" key="7">
    <source>
        <dbReference type="SAM" id="MobiDB-lite"/>
    </source>
</evidence>